<dbReference type="Proteomes" id="UP001292094">
    <property type="component" value="Unassembled WGS sequence"/>
</dbReference>
<gene>
    <name evidence="1" type="ORF">Pmani_001981</name>
</gene>
<name>A0AAE1URH0_9EUCA</name>
<proteinExistence type="predicted"/>
<evidence type="ECO:0000313" key="2">
    <source>
        <dbReference type="Proteomes" id="UP001292094"/>
    </source>
</evidence>
<keyword evidence="2" id="KW-1185">Reference proteome</keyword>
<reference evidence="1" key="1">
    <citation type="submission" date="2023-11" db="EMBL/GenBank/DDBJ databases">
        <title>Genome assemblies of two species of porcelain crab, Petrolisthes cinctipes and Petrolisthes manimaculis (Anomura: Porcellanidae).</title>
        <authorList>
            <person name="Angst P."/>
        </authorList>
    </citation>
    <scope>NUCLEOTIDE SEQUENCE</scope>
    <source>
        <strain evidence="1">PB745_02</strain>
        <tissue evidence="1">Gill</tissue>
    </source>
</reference>
<dbReference type="EMBL" id="JAWZYT010000141">
    <property type="protein sequence ID" value="KAK4327574.1"/>
    <property type="molecule type" value="Genomic_DNA"/>
</dbReference>
<protein>
    <submittedName>
        <fullName evidence="1">Uncharacterized protein</fullName>
    </submittedName>
</protein>
<dbReference type="AlphaFoldDB" id="A0AAE1URH0"/>
<sequence length="151" mass="17349">MRAFQLHALSRHAAWTVFATNDSLVPLSPVPLFQAKYEREGHSLLPFTISAWFIAHCVQFQRLTLTYFPRKLHHGRISLCSLILSGSVPEFRLLKNCARSSSQRIQGNVPKATMCVKWLPPSTLSFSRHYLSRWSVELYHYFHQALPSHSG</sequence>
<organism evidence="1 2">
    <name type="scientific">Petrolisthes manimaculis</name>
    <dbReference type="NCBI Taxonomy" id="1843537"/>
    <lineage>
        <taxon>Eukaryota</taxon>
        <taxon>Metazoa</taxon>
        <taxon>Ecdysozoa</taxon>
        <taxon>Arthropoda</taxon>
        <taxon>Crustacea</taxon>
        <taxon>Multicrustacea</taxon>
        <taxon>Malacostraca</taxon>
        <taxon>Eumalacostraca</taxon>
        <taxon>Eucarida</taxon>
        <taxon>Decapoda</taxon>
        <taxon>Pleocyemata</taxon>
        <taxon>Anomura</taxon>
        <taxon>Galatheoidea</taxon>
        <taxon>Porcellanidae</taxon>
        <taxon>Petrolisthes</taxon>
    </lineage>
</organism>
<comment type="caution">
    <text evidence="1">The sequence shown here is derived from an EMBL/GenBank/DDBJ whole genome shotgun (WGS) entry which is preliminary data.</text>
</comment>
<evidence type="ECO:0000313" key="1">
    <source>
        <dbReference type="EMBL" id="KAK4327574.1"/>
    </source>
</evidence>
<accession>A0AAE1URH0</accession>